<comment type="caution">
    <text evidence="2">The sequence shown here is derived from an EMBL/GenBank/DDBJ whole genome shotgun (WGS) entry which is preliminary data.</text>
</comment>
<dbReference type="InterPro" id="IPR025404">
    <property type="entry name" value="DUF4130"/>
</dbReference>
<dbReference type="NCBIfam" id="TIGR03915">
    <property type="entry name" value="SAM_7_link_chp"/>
    <property type="match status" value="1"/>
</dbReference>
<proteinExistence type="predicted"/>
<name>A0A7W9ZLB4_NOVIT</name>
<dbReference type="GO" id="GO:0003887">
    <property type="term" value="F:DNA-directed DNA polymerase activity"/>
    <property type="evidence" value="ECO:0007669"/>
    <property type="project" value="UniProtKB-EC"/>
</dbReference>
<evidence type="ECO:0000313" key="3">
    <source>
        <dbReference type="Proteomes" id="UP000544872"/>
    </source>
</evidence>
<dbReference type="Pfam" id="PF13566">
    <property type="entry name" value="DUF4130"/>
    <property type="match status" value="1"/>
</dbReference>
<keyword evidence="2" id="KW-0808">Transferase</keyword>
<keyword evidence="2" id="KW-0548">Nucleotidyltransferase</keyword>
<gene>
    <name evidence="2" type="ORF">FHS48_003784</name>
</gene>
<organism evidence="2 3">
    <name type="scientific">Novispirillum itersonii</name>
    <name type="common">Aquaspirillum itersonii</name>
    <dbReference type="NCBI Taxonomy" id="189"/>
    <lineage>
        <taxon>Bacteria</taxon>
        <taxon>Pseudomonadati</taxon>
        <taxon>Pseudomonadota</taxon>
        <taxon>Alphaproteobacteria</taxon>
        <taxon>Rhodospirillales</taxon>
        <taxon>Novispirillaceae</taxon>
        <taxon>Novispirillum</taxon>
    </lineage>
</organism>
<dbReference type="Proteomes" id="UP000544872">
    <property type="component" value="Unassembled WGS sequence"/>
</dbReference>
<evidence type="ECO:0000313" key="2">
    <source>
        <dbReference type="EMBL" id="MBB6212334.1"/>
    </source>
</evidence>
<keyword evidence="3" id="KW-1185">Reference proteome</keyword>
<dbReference type="RefSeq" id="WP_184266137.1">
    <property type="nucleotide sequence ID" value="NZ_JACIIX010000021.1"/>
</dbReference>
<accession>A0A7W9ZLB4</accession>
<dbReference type="InterPro" id="IPR023875">
    <property type="entry name" value="DNA_repair_put"/>
</dbReference>
<sequence length="267" mass="30456">MQVVRLNREDDYDGWRDAARALAAEEIPASQVLWQVGDRATDLFAATALSRLPEKTLTVPKDFPGLAHSVVLHRDPHRFSLLYAFLLRVIHQPQALHDRADRQVNVLRRMQQSVGRDIHKMHAFVRFRDLQDGDRRRFVAWFEPEHHILRATAGFFVNRFANMRWSILTPDGSLHWDTRQLSEGPPAGKSDASGDDPVEAVWTRYYAATFNPARVNPRAMLKEMPKKYWHSLPETALISGLIAGANRREQDMLAPFAPGEPALSHSP</sequence>
<dbReference type="EC" id="2.7.7.7" evidence="2"/>
<evidence type="ECO:0000259" key="1">
    <source>
        <dbReference type="Pfam" id="PF13566"/>
    </source>
</evidence>
<reference evidence="2 3" key="1">
    <citation type="submission" date="2020-08" db="EMBL/GenBank/DDBJ databases">
        <title>Genomic Encyclopedia of Type Strains, Phase IV (KMG-IV): sequencing the most valuable type-strain genomes for metagenomic binning, comparative biology and taxonomic classification.</title>
        <authorList>
            <person name="Goeker M."/>
        </authorList>
    </citation>
    <scope>NUCLEOTIDE SEQUENCE [LARGE SCALE GENOMIC DNA]</scope>
    <source>
        <strain evidence="2 3">DSM 11590</strain>
    </source>
</reference>
<dbReference type="AlphaFoldDB" id="A0A7W9ZLB4"/>
<protein>
    <submittedName>
        <fullName evidence="2">DNA polymerase</fullName>
        <ecNumber evidence="2">2.7.7.7</ecNumber>
    </submittedName>
</protein>
<feature type="domain" description="DUF4130" evidence="1">
    <location>
        <begin position="77"/>
        <end position="234"/>
    </location>
</feature>
<dbReference type="EMBL" id="JACIIX010000021">
    <property type="protein sequence ID" value="MBB6212334.1"/>
    <property type="molecule type" value="Genomic_DNA"/>
</dbReference>